<dbReference type="PANTHER" id="PTHR13789:SF318">
    <property type="entry name" value="GERANYLGERANYL DIPHOSPHATE REDUCTASE"/>
    <property type="match status" value="1"/>
</dbReference>
<organism evidence="7 8">
    <name type="scientific">Pseudooceanicola pacificus</name>
    <dbReference type="NCBI Taxonomy" id="2676438"/>
    <lineage>
        <taxon>Bacteria</taxon>
        <taxon>Pseudomonadati</taxon>
        <taxon>Pseudomonadota</taxon>
        <taxon>Alphaproteobacteria</taxon>
        <taxon>Rhodobacterales</taxon>
        <taxon>Paracoccaceae</taxon>
        <taxon>Pseudooceanicola</taxon>
    </lineage>
</organism>
<evidence type="ECO:0000313" key="7">
    <source>
        <dbReference type="EMBL" id="MWB78856.1"/>
    </source>
</evidence>
<sequence length="406" mass="43312">MDFQGFRTVVIGAGIGGLAVARALALRGAQVTVLEQATGIREVGAGLQVSPNGLAVLRGLGLKSAIEATGAVRATAVSLHNFCGAPVVRLDLARHAPGQGYYFCHRADLIAVLAEGARRAGARLRLLHKVDRVLPGEVPEVVTCNGARVRADLVIGADGLHSRLRPALNGEARPGFTRQVAWRAVVPQEGMAEPEVRLFMGPGRHVVTYPLRDGRLRNIVAVEEQRQWTGEGWSQRGEPRALSQAFAGFGPEVRGLLDRVTEVHRWGLFRHPVARNWTGPGTALLGDAAHPTLPFMAQGANLALEDAWVLAAALAHAPDVGTGLSDYATARRDRAVRVVDAASRNAWKYHLSFPPLRAAGQAAMRLGGRLAPAAMVRQFDWIYAHDVTGGAVLDQSAPQPALPDEG</sequence>
<evidence type="ECO:0000259" key="6">
    <source>
        <dbReference type="Pfam" id="PF01494"/>
    </source>
</evidence>
<dbReference type="SUPFAM" id="SSF51905">
    <property type="entry name" value="FAD/NAD(P)-binding domain"/>
    <property type="match status" value="1"/>
</dbReference>
<dbReference type="InterPro" id="IPR050493">
    <property type="entry name" value="FAD-dep_Monooxygenase_BioMet"/>
</dbReference>
<dbReference type="SUPFAM" id="SSF54373">
    <property type="entry name" value="FAD-linked reductases, C-terminal domain"/>
    <property type="match status" value="1"/>
</dbReference>
<dbReference type="PANTHER" id="PTHR13789">
    <property type="entry name" value="MONOOXYGENASE"/>
    <property type="match status" value="1"/>
</dbReference>
<keyword evidence="2" id="KW-0285">Flavoprotein</keyword>
<feature type="domain" description="FAD-binding" evidence="6">
    <location>
        <begin position="8"/>
        <end position="341"/>
    </location>
</feature>
<dbReference type="GO" id="GO:0071949">
    <property type="term" value="F:FAD binding"/>
    <property type="evidence" value="ECO:0007669"/>
    <property type="project" value="InterPro"/>
</dbReference>
<dbReference type="Pfam" id="PF01494">
    <property type="entry name" value="FAD_binding_3"/>
    <property type="match status" value="1"/>
</dbReference>
<comment type="caution">
    <text evidence="7">The sequence shown here is derived from an EMBL/GenBank/DDBJ whole genome shotgun (WGS) entry which is preliminary data.</text>
</comment>
<dbReference type="PRINTS" id="PR00420">
    <property type="entry name" value="RNGMNOXGNASE"/>
</dbReference>
<evidence type="ECO:0000256" key="2">
    <source>
        <dbReference type="ARBA" id="ARBA00022630"/>
    </source>
</evidence>
<dbReference type="AlphaFoldDB" id="A0A844W3S5"/>
<name>A0A844W3S5_9RHOB</name>
<dbReference type="Proteomes" id="UP000443843">
    <property type="component" value="Unassembled WGS sequence"/>
</dbReference>
<evidence type="ECO:0000256" key="1">
    <source>
        <dbReference type="ARBA" id="ARBA00001974"/>
    </source>
</evidence>
<reference evidence="7 8" key="1">
    <citation type="submission" date="2019-11" db="EMBL/GenBank/DDBJ databases">
        <title>Pseudooceanicola pacifica sp. nov., isolated from deep-sea sediment of the Pacific Ocean.</title>
        <authorList>
            <person name="Lyu L."/>
        </authorList>
    </citation>
    <scope>NUCLEOTIDE SEQUENCE [LARGE SCALE GENOMIC DNA]</scope>
    <source>
        <strain evidence="7 8">216_PA32_1</strain>
    </source>
</reference>
<comment type="cofactor">
    <cofactor evidence="1">
        <name>FAD</name>
        <dbReference type="ChEBI" id="CHEBI:57692"/>
    </cofactor>
</comment>
<evidence type="ECO:0000256" key="3">
    <source>
        <dbReference type="ARBA" id="ARBA00022827"/>
    </source>
</evidence>
<dbReference type="InterPro" id="IPR036188">
    <property type="entry name" value="FAD/NAD-bd_sf"/>
</dbReference>
<proteinExistence type="predicted"/>
<evidence type="ECO:0000256" key="5">
    <source>
        <dbReference type="ARBA" id="ARBA00023033"/>
    </source>
</evidence>
<protein>
    <submittedName>
        <fullName evidence="7">NAD(P)-binding protein</fullName>
    </submittedName>
</protein>
<evidence type="ECO:0000313" key="8">
    <source>
        <dbReference type="Proteomes" id="UP000443843"/>
    </source>
</evidence>
<keyword evidence="5" id="KW-0503">Monooxygenase</keyword>
<dbReference type="InterPro" id="IPR002938">
    <property type="entry name" value="FAD-bd"/>
</dbReference>
<accession>A0A844W3S5</accession>
<keyword evidence="3" id="KW-0274">FAD</keyword>
<dbReference type="EMBL" id="WNXQ01000007">
    <property type="protein sequence ID" value="MWB78856.1"/>
    <property type="molecule type" value="Genomic_DNA"/>
</dbReference>
<evidence type="ECO:0000256" key="4">
    <source>
        <dbReference type="ARBA" id="ARBA00023002"/>
    </source>
</evidence>
<gene>
    <name evidence="7" type="ORF">GLS40_12520</name>
</gene>
<dbReference type="Gene3D" id="3.50.50.60">
    <property type="entry name" value="FAD/NAD(P)-binding domain"/>
    <property type="match status" value="1"/>
</dbReference>
<keyword evidence="4" id="KW-0560">Oxidoreductase</keyword>
<dbReference type="GO" id="GO:0004497">
    <property type="term" value="F:monooxygenase activity"/>
    <property type="evidence" value="ECO:0007669"/>
    <property type="project" value="UniProtKB-KW"/>
</dbReference>
<keyword evidence="8" id="KW-1185">Reference proteome</keyword>
<dbReference type="RefSeq" id="WP_160383075.1">
    <property type="nucleotide sequence ID" value="NZ_WNXQ01000007.1"/>
</dbReference>